<keyword evidence="4" id="KW-1185">Reference proteome</keyword>
<dbReference type="PANTHER" id="PTHR12655:SF0">
    <property type="entry name" value="ACYL-COENZYME A THIOESTERASE 9, MITOCHONDRIAL"/>
    <property type="match status" value="1"/>
</dbReference>
<protein>
    <submittedName>
        <fullName evidence="3">Uncharacterized protein</fullName>
    </submittedName>
</protein>
<reference evidence="3" key="2">
    <citation type="submission" date="2020-11" db="EMBL/GenBank/DDBJ databases">
        <authorList>
            <person name="McCartney M.A."/>
            <person name="Auch B."/>
            <person name="Kono T."/>
            <person name="Mallez S."/>
            <person name="Becker A."/>
            <person name="Gohl D.M."/>
            <person name="Silverstein K.A.T."/>
            <person name="Koren S."/>
            <person name="Bechman K.B."/>
            <person name="Herman A."/>
            <person name="Abrahante J.E."/>
            <person name="Garbe J."/>
        </authorList>
    </citation>
    <scope>NUCLEOTIDE SEQUENCE</scope>
    <source>
        <strain evidence="3">Duluth1</strain>
        <tissue evidence="3">Whole animal</tissue>
    </source>
</reference>
<evidence type="ECO:0000256" key="2">
    <source>
        <dbReference type="ARBA" id="ARBA00022801"/>
    </source>
</evidence>
<keyword evidence="2" id="KW-0378">Hydrolase</keyword>
<dbReference type="GO" id="GO:0047617">
    <property type="term" value="F:fatty acyl-CoA hydrolase activity"/>
    <property type="evidence" value="ECO:0007669"/>
    <property type="project" value="TreeGrafter"/>
</dbReference>
<dbReference type="GO" id="GO:0005739">
    <property type="term" value="C:mitochondrion"/>
    <property type="evidence" value="ECO:0007669"/>
    <property type="project" value="TreeGrafter"/>
</dbReference>
<evidence type="ECO:0000256" key="1">
    <source>
        <dbReference type="ARBA" id="ARBA00010458"/>
    </source>
</evidence>
<name>A0A9D4JEI6_DREPO</name>
<sequence>MQRHVLHLPRKQLTDVLRRTLTSKYSNGETLTIQETREKLKLLVGGAQTTWGSSTADSHVAPIATSQDDIPPRTMAHSFRKVIIPLGTNPMLKEKYINFYQGIRFGRILEDLDTFAVDISYAHSHDSAHADMKSPLRVVTALVDRIVLCEQPILPDRDISTQLYKQLNRRLTTYRLLKVVAKMRLEGKYYERKSKMLQVDYLSNDLNA</sequence>
<comment type="caution">
    <text evidence="3">The sequence shown here is derived from an EMBL/GenBank/DDBJ whole genome shotgun (WGS) entry which is preliminary data.</text>
</comment>
<comment type="similarity">
    <text evidence="1">Belongs to the acyl coenzyme A hydrolase family.</text>
</comment>
<dbReference type="AlphaFoldDB" id="A0A9D4JEI6"/>
<evidence type="ECO:0000313" key="3">
    <source>
        <dbReference type="EMBL" id="KAH3804877.1"/>
    </source>
</evidence>
<evidence type="ECO:0000313" key="4">
    <source>
        <dbReference type="Proteomes" id="UP000828390"/>
    </source>
</evidence>
<reference evidence="3" key="1">
    <citation type="journal article" date="2019" name="bioRxiv">
        <title>The Genome of the Zebra Mussel, Dreissena polymorpha: A Resource for Invasive Species Research.</title>
        <authorList>
            <person name="McCartney M.A."/>
            <person name="Auch B."/>
            <person name="Kono T."/>
            <person name="Mallez S."/>
            <person name="Zhang Y."/>
            <person name="Obille A."/>
            <person name="Becker A."/>
            <person name="Abrahante J.E."/>
            <person name="Garbe J."/>
            <person name="Badalamenti J.P."/>
            <person name="Herman A."/>
            <person name="Mangelson H."/>
            <person name="Liachko I."/>
            <person name="Sullivan S."/>
            <person name="Sone E.D."/>
            <person name="Koren S."/>
            <person name="Silverstein K.A.T."/>
            <person name="Beckman K.B."/>
            <person name="Gohl D.M."/>
        </authorList>
    </citation>
    <scope>NUCLEOTIDE SEQUENCE</scope>
    <source>
        <strain evidence="3">Duluth1</strain>
        <tissue evidence="3">Whole animal</tissue>
    </source>
</reference>
<organism evidence="3 4">
    <name type="scientific">Dreissena polymorpha</name>
    <name type="common">Zebra mussel</name>
    <name type="synonym">Mytilus polymorpha</name>
    <dbReference type="NCBI Taxonomy" id="45954"/>
    <lineage>
        <taxon>Eukaryota</taxon>
        <taxon>Metazoa</taxon>
        <taxon>Spiralia</taxon>
        <taxon>Lophotrochozoa</taxon>
        <taxon>Mollusca</taxon>
        <taxon>Bivalvia</taxon>
        <taxon>Autobranchia</taxon>
        <taxon>Heteroconchia</taxon>
        <taxon>Euheterodonta</taxon>
        <taxon>Imparidentia</taxon>
        <taxon>Neoheterodontei</taxon>
        <taxon>Myida</taxon>
        <taxon>Dreissenoidea</taxon>
        <taxon>Dreissenidae</taxon>
        <taxon>Dreissena</taxon>
    </lineage>
</organism>
<dbReference type="PANTHER" id="PTHR12655">
    <property type="entry name" value="ACYL-COA THIOESTERASE"/>
    <property type="match status" value="1"/>
</dbReference>
<gene>
    <name evidence="3" type="ORF">DPMN_133169</name>
</gene>
<dbReference type="Gene3D" id="3.10.129.10">
    <property type="entry name" value="Hotdog Thioesterase"/>
    <property type="match status" value="1"/>
</dbReference>
<proteinExistence type="inferred from homology"/>
<dbReference type="GO" id="GO:0006637">
    <property type="term" value="P:acyl-CoA metabolic process"/>
    <property type="evidence" value="ECO:0007669"/>
    <property type="project" value="TreeGrafter"/>
</dbReference>
<dbReference type="Proteomes" id="UP000828390">
    <property type="component" value="Unassembled WGS sequence"/>
</dbReference>
<accession>A0A9D4JEI6</accession>
<dbReference type="EMBL" id="JAIWYP010000006">
    <property type="protein sequence ID" value="KAH3804877.1"/>
    <property type="molecule type" value="Genomic_DNA"/>
</dbReference>